<dbReference type="EMBL" id="OX459121">
    <property type="protein sequence ID" value="CAI9102808.1"/>
    <property type="molecule type" value="Genomic_DNA"/>
</dbReference>
<keyword evidence="3" id="KW-1185">Reference proteome</keyword>
<feature type="compositionally biased region" description="Polar residues" evidence="1">
    <location>
        <begin position="401"/>
        <end position="425"/>
    </location>
</feature>
<proteinExistence type="predicted"/>
<protein>
    <submittedName>
        <fullName evidence="2">OLC1v1001153C2</fullName>
    </submittedName>
</protein>
<feature type="compositionally biased region" description="Polar residues" evidence="1">
    <location>
        <begin position="547"/>
        <end position="557"/>
    </location>
</feature>
<evidence type="ECO:0000256" key="1">
    <source>
        <dbReference type="SAM" id="MobiDB-lite"/>
    </source>
</evidence>
<feature type="compositionally biased region" description="Polar residues" evidence="1">
    <location>
        <begin position="453"/>
        <end position="467"/>
    </location>
</feature>
<feature type="compositionally biased region" description="Low complexity" evidence="1">
    <location>
        <begin position="666"/>
        <end position="675"/>
    </location>
</feature>
<name>A0AAV1D7F4_OLDCO</name>
<evidence type="ECO:0000313" key="3">
    <source>
        <dbReference type="Proteomes" id="UP001161247"/>
    </source>
</evidence>
<reference evidence="2" key="1">
    <citation type="submission" date="2023-03" db="EMBL/GenBank/DDBJ databases">
        <authorList>
            <person name="Julca I."/>
        </authorList>
    </citation>
    <scope>NUCLEOTIDE SEQUENCE</scope>
</reference>
<evidence type="ECO:0000313" key="2">
    <source>
        <dbReference type="EMBL" id="CAI9102808.1"/>
    </source>
</evidence>
<feature type="compositionally biased region" description="Polar residues" evidence="1">
    <location>
        <begin position="629"/>
        <end position="646"/>
    </location>
</feature>
<feature type="region of interest" description="Disordered" evidence="1">
    <location>
        <begin position="629"/>
        <end position="688"/>
    </location>
</feature>
<accession>A0AAV1D7F4</accession>
<sequence>MFDWNDEELSNIIWGEEGESQDHIVPYPDAKEQNSLGYGDCIKKETNQETVDIKSTEQKESTALIDQHGVKQECSSQYDKGEDFPATEFSVDSWPDQDSLGTEKCESMIKISDDASADEKAGALNKNSEIFGTSLEASEQGDFVDYSWASVGSFEDLDRIFSNEDAIFGHGALGNPEELWSSSKDVISSPEKSIHPSGDSTCSTFGTVRTAEKFGGQEEYFLDQNQSFMPGYENLNLLASDDPLDIKSCLVNIEDPGSNRNLPLKEKMAFKISGSNPSYSLNLDSGKVAGPDEYMVKGNRQKKLVKARKQLEVKSDARHVRNLQAWTQTGSQILHFNSPYVPNMGQVCSPLVFTQQGQLQGADSLQYKHPSLMSFMHRNITNYATNPVASHYHSGEGTEQPVATSYDVSRGNLNPLNQSSEAPINNSMMTPQEKIEKLRRRQQMRAMLAIQKQQQQFGNQVSSTQHSVAEGEHNESEDNLSILPSLDPNSPGEQDDSITIPLAHGDCPVQDSILYQLQDIVGKLDLRVRLCIRDSLFRLAQSASRRQLACDTSSSNKTSRDDISRTEETDSPNRLQKTSEVETETNPIDRTVAHLLFHKPPEFSGKSFEIPEVPLSVKLKASGSTSILTQSLSQRSKNNQMLSHQSPELPCLNPEKGHLKSITDFDASANASTTTDADDKNKKVEESH</sequence>
<feature type="region of interest" description="Disordered" evidence="1">
    <location>
        <begin position="453"/>
        <end position="499"/>
    </location>
</feature>
<dbReference type="InterPro" id="IPR039928">
    <property type="entry name" value="LNK"/>
</dbReference>
<feature type="region of interest" description="Disordered" evidence="1">
    <location>
        <begin position="547"/>
        <end position="587"/>
    </location>
</feature>
<dbReference type="PANTHER" id="PTHR33334">
    <property type="entry name" value="PROTEIN LNK1"/>
    <property type="match status" value="1"/>
</dbReference>
<dbReference type="GO" id="GO:0007623">
    <property type="term" value="P:circadian rhythm"/>
    <property type="evidence" value="ECO:0007669"/>
    <property type="project" value="InterPro"/>
</dbReference>
<dbReference type="Proteomes" id="UP001161247">
    <property type="component" value="Chromosome 4"/>
</dbReference>
<feature type="region of interest" description="Disordered" evidence="1">
    <location>
        <begin position="391"/>
        <end position="425"/>
    </location>
</feature>
<dbReference type="AlphaFoldDB" id="A0AAV1D7F4"/>
<feature type="compositionally biased region" description="Basic and acidic residues" evidence="1">
    <location>
        <begin position="558"/>
        <end position="568"/>
    </location>
</feature>
<dbReference type="GO" id="GO:0006355">
    <property type="term" value="P:regulation of DNA-templated transcription"/>
    <property type="evidence" value="ECO:0007669"/>
    <property type="project" value="InterPro"/>
</dbReference>
<organism evidence="2 3">
    <name type="scientific">Oldenlandia corymbosa var. corymbosa</name>
    <dbReference type="NCBI Taxonomy" id="529605"/>
    <lineage>
        <taxon>Eukaryota</taxon>
        <taxon>Viridiplantae</taxon>
        <taxon>Streptophyta</taxon>
        <taxon>Embryophyta</taxon>
        <taxon>Tracheophyta</taxon>
        <taxon>Spermatophyta</taxon>
        <taxon>Magnoliopsida</taxon>
        <taxon>eudicotyledons</taxon>
        <taxon>Gunneridae</taxon>
        <taxon>Pentapetalae</taxon>
        <taxon>asterids</taxon>
        <taxon>lamiids</taxon>
        <taxon>Gentianales</taxon>
        <taxon>Rubiaceae</taxon>
        <taxon>Rubioideae</taxon>
        <taxon>Spermacoceae</taxon>
        <taxon>Hedyotis-Oldenlandia complex</taxon>
        <taxon>Oldenlandia</taxon>
    </lineage>
</organism>
<feature type="compositionally biased region" description="Polar residues" evidence="1">
    <location>
        <begin position="572"/>
        <end position="587"/>
    </location>
</feature>
<gene>
    <name evidence="2" type="ORF">OLC1_LOCUS12095</name>
</gene>
<feature type="compositionally biased region" description="Basic and acidic residues" evidence="1">
    <location>
        <begin position="677"/>
        <end position="688"/>
    </location>
</feature>
<dbReference type="PANTHER" id="PTHR33334:SF5">
    <property type="entry name" value="PROTEIN LNK2"/>
    <property type="match status" value="1"/>
</dbReference>